<reference evidence="1" key="1">
    <citation type="submission" date="2018-03" db="EMBL/GenBank/DDBJ databases">
        <authorList>
            <person name="Guldener U."/>
        </authorList>
    </citation>
    <scope>NUCLEOTIDE SEQUENCE</scope>
</reference>
<dbReference type="AlphaFoldDB" id="A0AAE8MTI6"/>
<sequence>MDLQQPNFEEIADEIHRFGDGIRLCANLPAIAGGNEILQALNNMAQQFLEMRQEMQALGRRVDAQFNSLTIEMRARDQNAAARMYNSVVVTLPDTPMEPLCSLRTGEEIPNFPRAIRDVNALNQQSMDIIFDHLLRPVPGQHVHITQKRQMVRVLCGLIRA</sequence>
<dbReference type="Proteomes" id="UP001187682">
    <property type="component" value="Unassembled WGS sequence"/>
</dbReference>
<accession>A0AAE8MTI6</accession>
<dbReference type="EMBL" id="ONZQ02000003">
    <property type="protein sequence ID" value="SPN99600.1"/>
    <property type="molecule type" value="Genomic_DNA"/>
</dbReference>
<protein>
    <submittedName>
        <fullName evidence="1">Uncharacterized protein</fullName>
    </submittedName>
</protein>
<evidence type="ECO:0000313" key="1">
    <source>
        <dbReference type="EMBL" id="SPN99600.1"/>
    </source>
</evidence>
<gene>
    <name evidence="1" type="ORF">DNG_02452</name>
</gene>
<comment type="caution">
    <text evidence="1">The sequence shown here is derived from an EMBL/GenBank/DDBJ whole genome shotgun (WGS) entry which is preliminary data.</text>
</comment>
<evidence type="ECO:0000313" key="2">
    <source>
        <dbReference type="Proteomes" id="UP001187682"/>
    </source>
</evidence>
<keyword evidence="2" id="KW-1185">Reference proteome</keyword>
<name>A0AAE8MTI6_9PEZI</name>
<proteinExistence type="predicted"/>
<organism evidence="1 2">
    <name type="scientific">Cephalotrichum gorgonifer</name>
    <dbReference type="NCBI Taxonomy" id="2041049"/>
    <lineage>
        <taxon>Eukaryota</taxon>
        <taxon>Fungi</taxon>
        <taxon>Dikarya</taxon>
        <taxon>Ascomycota</taxon>
        <taxon>Pezizomycotina</taxon>
        <taxon>Sordariomycetes</taxon>
        <taxon>Hypocreomycetidae</taxon>
        <taxon>Microascales</taxon>
        <taxon>Microascaceae</taxon>
        <taxon>Cephalotrichum</taxon>
    </lineage>
</organism>